<evidence type="ECO:0000313" key="2">
    <source>
        <dbReference type="EMBL" id="QSE94183.1"/>
    </source>
</evidence>
<dbReference type="EMBL" id="CP070619">
    <property type="protein sequence ID" value="QSE94183.1"/>
    <property type="molecule type" value="Genomic_DNA"/>
</dbReference>
<evidence type="ECO:0000256" key="1">
    <source>
        <dbReference type="SAM" id="MobiDB-lite"/>
    </source>
</evidence>
<accession>A0A974WA82</accession>
<keyword evidence="3" id="KW-1185">Reference proteome</keyword>
<protein>
    <submittedName>
        <fullName evidence="2">Uncharacterized protein</fullName>
    </submittedName>
</protein>
<feature type="compositionally biased region" description="Basic and acidic residues" evidence="1">
    <location>
        <begin position="19"/>
        <end position="32"/>
    </location>
</feature>
<reference evidence="2 3" key="1">
    <citation type="journal article" date="2021" name="Microbiol. Resour. Announc.">
        <title>Complete Genome Sequences of Two Rhodococcus sp. Strains with Large and Linear Chromosomes, Isolated from Apple Rhizosphere.</title>
        <authorList>
            <person name="Benning S."/>
            <person name="Brugnone N."/>
            <person name="Siani R."/>
            <person name="Kublik S."/>
            <person name="Schloter M."/>
            <person name="Rad V."/>
        </authorList>
    </citation>
    <scope>NUCLEOTIDE SEQUENCE [LARGE SCALE GENOMIC DNA]</scope>
    <source>
        <strain evidence="2 3">R79</strain>
    </source>
</reference>
<evidence type="ECO:0000313" key="3">
    <source>
        <dbReference type="Proteomes" id="UP000662986"/>
    </source>
</evidence>
<feature type="compositionally biased region" description="Basic and acidic residues" evidence="1">
    <location>
        <begin position="1"/>
        <end position="12"/>
    </location>
</feature>
<dbReference type="Proteomes" id="UP000662986">
    <property type="component" value="Chromosome"/>
</dbReference>
<gene>
    <name evidence="2" type="ORF">JWS13_39090</name>
</gene>
<proteinExistence type="predicted"/>
<dbReference type="RefSeq" id="WP_206010615.1">
    <property type="nucleotide sequence ID" value="NZ_CP070619.1"/>
</dbReference>
<reference evidence="2 3" key="2">
    <citation type="journal article" date="2022" name="Arch. Microbiol.">
        <title>Rhodococcus pseudokoreensis sp. nov. isolated from the rhizosphere of young M26 apple rootstocks.</title>
        <authorList>
            <person name="Kampfer P."/>
            <person name="Glaeser S.P."/>
            <person name="Blom J."/>
            <person name="Wolf J."/>
            <person name="Benning S."/>
            <person name="Schloter M."/>
            <person name="Neumann-Schaal M."/>
        </authorList>
    </citation>
    <scope>NUCLEOTIDE SEQUENCE [LARGE SCALE GENOMIC DNA]</scope>
    <source>
        <strain evidence="2 3">R79</strain>
    </source>
</reference>
<organism evidence="2 3">
    <name type="scientific">Rhodococcus pseudokoreensis</name>
    <dbReference type="NCBI Taxonomy" id="2811421"/>
    <lineage>
        <taxon>Bacteria</taxon>
        <taxon>Bacillati</taxon>
        <taxon>Actinomycetota</taxon>
        <taxon>Actinomycetes</taxon>
        <taxon>Mycobacteriales</taxon>
        <taxon>Nocardiaceae</taxon>
        <taxon>Rhodococcus</taxon>
    </lineage>
</organism>
<feature type="region of interest" description="Disordered" evidence="1">
    <location>
        <begin position="1"/>
        <end position="32"/>
    </location>
</feature>
<name>A0A974WA82_9NOCA</name>
<sequence>MRANDKALRGHLADALGGQEHEQPPHPTDDTPEVRALARGLAGLAFGDTAAPLNFNTITEYYQPLAQSILNYQGGWIIDPSVRLWKRSPDVD</sequence>